<evidence type="ECO:0000256" key="1">
    <source>
        <dbReference type="ARBA" id="ARBA00004123"/>
    </source>
</evidence>
<evidence type="ECO:0000313" key="9">
    <source>
        <dbReference type="EMBL" id="EFN84902.1"/>
    </source>
</evidence>
<keyword evidence="5" id="KW-0234">DNA repair</keyword>
<evidence type="ECO:0000256" key="4">
    <source>
        <dbReference type="ARBA" id="ARBA00023125"/>
    </source>
</evidence>
<comment type="similarity">
    <text evidence="2">Belongs to the ERCC1/RAD10/SWI10 family.</text>
</comment>
<dbReference type="Proteomes" id="UP000008237">
    <property type="component" value="Unassembled WGS sequence"/>
</dbReference>
<feature type="region of interest" description="Disordered" evidence="7">
    <location>
        <begin position="1"/>
        <end position="24"/>
    </location>
</feature>
<keyword evidence="4" id="KW-0238">DNA-binding</keyword>
<feature type="domain" description="ERCC1-like central" evidence="8">
    <location>
        <begin position="67"/>
        <end position="108"/>
    </location>
</feature>
<evidence type="ECO:0000256" key="2">
    <source>
        <dbReference type="ARBA" id="ARBA00008283"/>
    </source>
</evidence>
<dbReference type="PANTHER" id="PTHR12749:SF0">
    <property type="entry name" value="DNA EXCISION REPAIR PROTEIN ERCC-1"/>
    <property type="match status" value="1"/>
</dbReference>
<evidence type="ECO:0000256" key="5">
    <source>
        <dbReference type="ARBA" id="ARBA00023204"/>
    </source>
</evidence>
<dbReference type="Gene3D" id="1.10.150.20">
    <property type="entry name" value="5' to 3' exonuclease, C-terminal subdomain"/>
    <property type="match status" value="1"/>
</dbReference>
<dbReference type="EMBL" id="GL448287">
    <property type="protein sequence ID" value="EFN84902.1"/>
    <property type="molecule type" value="Genomic_DNA"/>
</dbReference>
<protein>
    <submittedName>
        <fullName evidence="9">DNA excision repair protein ERCC-1</fullName>
    </submittedName>
</protein>
<dbReference type="GO" id="GO:0006312">
    <property type="term" value="P:mitotic recombination"/>
    <property type="evidence" value="ECO:0007669"/>
    <property type="project" value="TreeGrafter"/>
</dbReference>
<evidence type="ECO:0000256" key="7">
    <source>
        <dbReference type="SAM" id="MobiDB-lite"/>
    </source>
</evidence>
<organism evidence="10">
    <name type="scientific">Harpegnathos saltator</name>
    <name type="common">Jerdon's jumping ant</name>
    <dbReference type="NCBI Taxonomy" id="610380"/>
    <lineage>
        <taxon>Eukaryota</taxon>
        <taxon>Metazoa</taxon>
        <taxon>Ecdysozoa</taxon>
        <taxon>Arthropoda</taxon>
        <taxon>Hexapoda</taxon>
        <taxon>Insecta</taxon>
        <taxon>Pterygota</taxon>
        <taxon>Neoptera</taxon>
        <taxon>Endopterygota</taxon>
        <taxon>Hymenoptera</taxon>
        <taxon>Apocrita</taxon>
        <taxon>Aculeata</taxon>
        <taxon>Formicoidea</taxon>
        <taxon>Formicidae</taxon>
        <taxon>Ponerinae</taxon>
        <taxon>Ponerini</taxon>
        <taxon>Harpegnathos</taxon>
    </lineage>
</organism>
<dbReference type="SUPFAM" id="SSF47781">
    <property type="entry name" value="RuvA domain 2-like"/>
    <property type="match status" value="1"/>
</dbReference>
<gene>
    <name evidence="9" type="ORF">EAI_04771</name>
</gene>
<sequence length="193" mass="21351">MNNAEENSEGSNDSSPPKRIKDTPFQSAFSNLKKSEFFKEPISNSTLETSTATISGRTNAVLVSPKQVDIADPHHVLKHLTRISILADMTIMLAWNAEDAGKIIETYKRYEVKPPDDIMERSDSAPHQKLIGALTTVRSVNKTDAMTLLSTFGTLDDIVRAQPNTLALCPGFGLHKAQKLYKALHEPFLRSSK</sequence>
<dbReference type="Pfam" id="PF14520">
    <property type="entry name" value="HHH_5"/>
    <property type="match status" value="1"/>
</dbReference>
<dbReference type="OrthoDB" id="10262814at2759"/>
<name>E2BHD3_HARSA</name>
<dbReference type="STRING" id="610380.E2BHD3"/>
<dbReference type="GO" id="GO:0006302">
    <property type="term" value="P:double-strand break repair"/>
    <property type="evidence" value="ECO:0007669"/>
    <property type="project" value="UniProtKB-ARBA"/>
</dbReference>
<dbReference type="PANTHER" id="PTHR12749">
    <property type="entry name" value="EXCISION REPAIR CROSS-COMPLEMENTING 1 ERCC1"/>
    <property type="match status" value="1"/>
</dbReference>
<evidence type="ECO:0000256" key="6">
    <source>
        <dbReference type="ARBA" id="ARBA00023242"/>
    </source>
</evidence>
<dbReference type="GO" id="GO:0003684">
    <property type="term" value="F:damaged DNA binding"/>
    <property type="evidence" value="ECO:0007669"/>
    <property type="project" value="InterPro"/>
</dbReference>
<dbReference type="GO" id="GO:0000110">
    <property type="term" value="C:nucleotide-excision repair factor 1 complex"/>
    <property type="evidence" value="ECO:0007669"/>
    <property type="project" value="TreeGrafter"/>
</dbReference>
<dbReference type="InParanoid" id="E2BHD3"/>
<dbReference type="SUPFAM" id="SSF52980">
    <property type="entry name" value="Restriction endonuclease-like"/>
    <property type="match status" value="1"/>
</dbReference>
<dbReference type="GO" id="GO:0070522">
    <property type="term" value="C:ERCC4-ERCC1 complex"/>
    <property type="evidence" value="ECO:0007669"/>
    <property type="project" value="TreeGrafter"/>
</dbReference>
<dbReference type="Gene3D" id="3.40.50.10130">
    <property type="match status" value="1"/>
</dbReference>
<evidence type="ECO:0000259" key="8">
    <source>
        <dbReference type="Pfam" id="PF03834"/>
    </source>
</evidence>
<evidence type="ECO:0000313" key="10">
    <source>
        <dbReference type="Proteomes" id="UP000008237"/>
    </source>
</evidence>
<accession>E2BHD3</accession>
<evidence type="ECO:0000256" key="3">
    <source>
        <dbReference type="ARBA" id="ARBA00022763"/>
    </source>
</evidence>
<dbReference type="Pfam" id="PF03834">
    <property type="entry name" value="Rad10"/>
    <property type="match status" value="1"/>
</dbReference>
<dbReference type="InterPro" id="IPR004579">
    <property type="entry name" value="ERCC1/RAD10/SWI10"/>
</dbReference>
<feature type="compositionally biased region" description="Polar residues" evidence="7">
    <location>
        <begin position="1"/>
        <end position="15"/>
    </location>
</feature>
<dbReference type="InterPro" id="IPR011335">
    <property type="entry name" value="Restrct_endonuc-II-like"/>
</dbReference>
<dbReference type="InterPro" id="IPR010994">
    <property type="entry name" value="RuvA_2-like"/>
</dbReference>
<comment type="subcellular location">
    <subcellularLocation>
        <location evidence="1">Nucleus</location>
    </subcellularLocation>
</comment>
<reference evidence="9 10" key="1">
    <citation type="journal article" date="2010" name="Science">
        <title>Genomic comparison of the ants Camponotus floridanus and Harpegnathos saltator.</title>
        <authorList>
            <person name="Bonasio R."/>
            <person name="Zhang G."/>
            <person name="Ye C."/>
            <person name="Mutti N.S."/>
            <person name="Fang X."/>
            <person name="Qin N."/>
            <person name="Donahue G."/>
            <person name="Yang P."/>
            <person name="Li Q."/>
            <person name="Li C."/>
            <person name="Zhang P."/>
            <person name="Huang Z."/>
            <person name="Berger S.L."/>
            <person name="Reinberg D."/>
            <person name="Wang J."/>
            <person name="Liebig J."/>
        </authorList>
    </citation>
    <scope>NUCLEOTIDE SEQUENCE [LARGE SCALE GENOMIC DNA]</scope>
    <source>
        <strain evidence="9 10">R22 G/1</strain>
    </source>
</reference>
<dbReference type="GO" id="GO:0070914">
    <property type="term" value="P:UV-damage excision repair"/>
    <property type="evidence" value="ECO:0007669"/>
    <property type="project" value="TreeGrafter"/>
</dbReference>
<keyword evidence="6" id="KW-0539">Nucleus</keyword>
<dbReference type="GO" id="GO:0003697">
    <property type="term" value="F:single-stranded DNA binding"/>
    <property type="evidence" value="ECO:0007669"/>
    <property type="project" value="TreeGrafter"/>
</dbReference>
<proteinExistence type="inferred from homology"/>
<keyword evidence="3" id="KW-0227">DNA damage</keyword>
<dbReference type="OMA" id="ELTIITF"/>
<dbReference type="InterPro" id="IPR047260">
    <property type="entry name" value="ERCC1-like_central_dom"/>
</dbReference>
<dbReference type="FunFam" id="1.10.150.20:FF:000017">
    <property type="entry name" value="DNA excision repair protein ERCC-1"/>
    <property type="match status" value="1"/>
</dbReference>
<dbReference type="AlphaFoldDB" id="E2BHD3"/>
<keyword evidence="10" id="KW-1185">Reference proteome</keyword>